<dbReference type="InParanoid" id="A0A1B1YX11"/>
<dbReference type="EMBL" id="CP014671">
    <property type="protein sequence ID" value="ANX05404.1"/>
    <property type="molecule type" value="Genomic_DNA"/>
</dbReference>
<sequence>MWHTHGIAELGQAMAGGRLSAAELTQHFLDRISALNHAGPALNAVREVNPRALDIARSLDDERRAGQVRGPLHGIPVLLKDNIATGDGMACTAGSLALAELRPRQDAELVRRLRAAGAVMLGKCNMTEFADYLADVMPSEFSSAGGVVRHPHGKRYDRGGGSSVGPACAVAAGLCVAAIGSETQNSIQTPASQSGVVGLKPTVGLVSRTGVVPLATSQDTAGPLARSVADAALLLSTLAGVDLGDSLTLSAAPHLHGDYTRFLDPHALHGARIGVPRQVYFGRPGQEAAETLIEQAIATLRAAGAIIVDPADVPTAHEIARLRSSVFAREFKAGLNAFLAAQGDAAPLRTLADIIAFNTAHPQRCLQYGQLLAQNADRTNGLDESAYYADRLRDITLTRELGIDAVCRQYGLDALLTPGGAAAKLTGKAGYPAVTVPASFADDGTPAGVSFIGPAFSEGRLLALAHAFEHARGELTTLPDGL</sequence>
<keyword evidence="3" id="KW-1185">Reference proteome</keyword>
<dbReference type="AlphaFoldDB" id="A0A1B1YX11"/>
<feature type="domain" description="Amidase" evidence="1">
    <location>
        <begin position="23"/>
        <end position="420"/>
    </location>
</feature>
<dbReference type="PANTHER" id="PTHR42678:SF34">
    <property type="entry name" value="OS04G0183300 PROTEIN"/>
    <property type="match status" value="1"/>
</dbReference>
<organism evidence="2 3">
    <name type="scientific">Immundisolibacter cernigliae</name>
    <dbReference type="NCBI Taxonomy" id="1810504"/>
    <lineage>
        <taxon>Bacteria</taxon>
        <taxon>Pseudomonadati</taxon>
        <taxon>Pseudomonadota</taxon>
        <taxon>Gammaproteobacteria</taxon>
        <taxon>Immundisolibacterales</taxon>
        <taxon>Immundisolibacteraceae</taxon>
        <taxon>Immundisolibacter</taxon>
    </lineage>
</organism>
<evidence type="ECO:0000313" key="2">
    <source>
        <dbReference type="EMBL" id="ANX05404.1"/>
    </source>
</evidence>
<dbReference type="KEGG" id="gbi:PG2T_15240"/>
<gene>
    <name evidence="2" type="ORF">PG2T_15240</name>
</gene>
<evidence type="ECO:0000259" key="1">
    <source>
        <dbReference type="Pfam" id="PF01425"/>
    </source>
</evidence>
<reference evidence="3" key="1">
    <citation type="submission" date="2016-03" db="EMBL/GenBank/DDBJ databases">
        <title>Complete genome sequence of Solimmundus cernigliae, representing a novel lineage of polycyclic aromatic hydrocarbon degraders within the Gammaproteobacteria.</title>
        <authorList>
            <person name="Singleton D.R."/>
            <person name="Dickey A.N."/>
            <person name="Scholl E.H."/>
            <person name="Wright F.A."/>
            <person name="Aitken M.D."/>
        </authorList>
    </citation>
    <scope>NUCLEOTIDE SEQUENCE [LARGE SCALE GENOMIC DNA]</scope>
    <source>
        <strain evidence="3">TR3.2</strain>
    </source>
</reference>
<dbReference type="NCBIfam" id="NF005300">
    <property type="entry name" value="PRK06828.1"/>
    <property type="match status" value="1"/>
</dbReference>
<dbReference type="Pfam" id="PF01425">
    <property type="entry name" value="Amidase"/>
    <property type="match status" value="1"/>
</dbReference>
<evidence type="ECO:0000313" key="3">
    <source>
        <dbReference type="Proteomes" id="UP000092952"/>
    </source>
</evidence>
<name>A0A1B1YX11_9GAMM</name>
<accession>A0A1B1YX11</accession>
<dbReference type="RefSeq" id="WP_068807433.1">
    <property type="nucleotide sequence ID" value="NZ_CP014671.1"/>
</dbReference>
<dbReference type="STRING" id="1810504.PG2T_15240"/>
<dbReference type="InterPro" id="IPR023631">
    <property type="entry name" value="Amidase_dom"/>
</dbReference>
<dbReference type="InterPro" id="IPR036928">
    <property type="entry name" value="AS_sf"/>
</dbReference>
<dbReference type="OrthoDB" id="9811471at2"/>
<dbReference type="Gene3D" id="3.90.1300.10">
    <property type="entry name" value="Amidase signature (AS) domain"/>
    <property type="match status" value="1"/>
</dbReference>
<dbReference type="Proteomes" id="UP000092952">
    <property type="component" value="Chromosome"/>
</dbReference>
<proteinExistence type="predicted"/>
<dbReference type="SUPFAM" id="SSF75304">
    <property type="entry name" value="Amidase signature (AS) enzymes"/>
    <property type="match status" value="1"/>
</dbReference>
<protein>
    <recommendedName>
        <fullName evidence="1">Amidase domain-containing protein</fullName>
    </recommendedName>
</protein>
<dbReference type="PANTHER" id="PTHR42678">
    <property type="entry name" value="AMIDASE"/>
    <property type="match status" value="1"/>
</dbReference>